<evidence type="ECO:0000313" key="4">
    <source>
        <dbReference type="Proteomes" id="UP000465622"/>
    </source>
</evidence>
<accession>A0ABM7HSB0</accession>
<keyword evidence="2" id="KW-0812">Transmembrane</keyword>
<feature type="transmembrane region" description="Helical" evidence="2">
    <location>
        <begin position="77"/>
        <end position="100"/>
    </location>
</feature>
<organism evidence="3 4">
    <name type="scientific">Mycolicibacterium mageritense</name>
    <name type="common">Mycobacterium mageritense</name>
    <dbReference type="NCBI Taxonomy" id="53462"/>
    <lineage>
        <taxon>Bacteria</taxon>
        <taxon>Bacillati</taxon>
        <taxon>Actinomycetota</taxon>
        <taxon>Actinomycetes</taxon>
        <taxon>Mycobacteriales</taxon>
        <taxon>Mycobacteriaceae</taxon>
        <taxon>Mycolicibacterium</taxon>
    </lineage>
</organism>
<feature type="transmembrane region" description="Helical" evidence="2">
    <location>
        <begin position="174"/>
        <end position="199"/>
    </location>
</feature>
<dbReference type="Pfam" id="PF20139">
    <property type="entry name" value="DUF6529"/>
    <property type="match status" value="1"/>
</dbReference>
<feature type="transmembrane region" description="Helical" evidence="2">
    <location>
        <begin position="145"/>
        <end position="167"/>
    </location>
</feature>
<evidence type="ECO:0000256" key="1">
    <source>
        <dbReference type="SAM" id="MobiDB-lite"/>
    </source>
</evidence>
<dbReference type="RefSeq" id="WP_051578617.1">
    <property type="nucleotide sequence ID" value="NZ_AP022567.1"/>
</dbReference>
<feature type="transmembrane region" description="Helical" evidence="2">
    <location>
        <begin position="120"/>
        <end position="139"/>
    </location>
</feature>
<dbReference type="EMBL" id="AP022567">
    <property type="protein sequence ID" value="BBX33429.1"/>
    <property type="molecule type" value="Genomic_DNA"/>
</dbReference>
<evidence type="ECO:0000256" key="2">
    <source>
        <dbReference type="SAM" id="Phobius"/>
    </source>
</evidence>
<keyword evidence="4" id="KW-1185">Reference proteome</keyword>
<proteinExistence type="predicted"/>
<keyword evidence="2" id="KW-0472">Membrane</keyword>
<keyword evidence="2" id="KW-1133">Transmembrane helix</keyword>
<dbReference type="Proteomes" id="UP000465622">
    <property type="component" value="Chromosome"/>
</dbReference>
<feature type="region of interest" description="Disordered" evidence="1">
    <location>
        <begin position="1"/>
        <end position="25"/>
    </location>
</feature>
<sequence>MRSEPEPNADTESVAALSSAPTRPAPAVTTGGVAAVLVPVLIGAAVAVALGAFGRLHEPQFFSVSVAGFSSGTAVKSWLATLAVTLAIFQLVSAFIMYRLTPRGRAPKWIGTAHVWSGRLAVLASVPVAVHCLYALGFQSGDTRVLFHSLFGCFFYGVFVTKMMLLTRKNLRPWVIPIAGGLLFFVLVYVWLTSALWFFDTTGVTF</sequence>
<evidence type="ECO:0000313" key="3">
    <source>
        <dbReference type="EMBL" id="BBX33429.1"/>
    </source>
</evidence>
<feature type="transmembrane region" description="Helical" evidence="2">
    <location>
        <begin position="33"/>
        <end position="57"/>
    </location>
</feature>
<reference evidence="3 4" key="1">
    <citation type="journal article" date="2019" name="Emerg. Microbes Infect.">
        <title>Comprehensive subspecies identification of 175 nontuberculous mycobacteria species based on 7547 genomic profiles.</title>
        <authorList>
            <person name="Matsumoto Y."/>
            <person name="Kinjo T."/>
            <person name="Motooka D."/>
            <person name="Nabeya D."/>
            <person name="Jung N."/>
            <person name="Uechi K."/>
            <person name="Horii T."/>
            <person name="Iida T."/>
            <person name="Fujita J."/>
            <person name="Nakamura S."/>
        </authorList>
    </citation>
    <scope>NUCLEOTIDE SEQUENCE [LARGE SCALE GENOMIC DNA]</scope>
    <source>
        <strain evidence="3 4">JCM 12375</strain>
    </source>
</reference>
<name>A0ABM7HSB0_MYCME</name>
<gene>
    <name evidence="3" type="ORF">MMAGJ_27110</name>
</gene>
<protein>
    <submittedName>
        <fullName evidence="3">Uncharacterized protein</fullName>
    </submittedName>
</protein>
<dbReference type="InterPro" id="IPR045382">
    <property type="entry name" value="DUF6529"/>
</dbReference>